<evidence type="ECO:0000256" key="1">
    <source>
        <dbReference type="ARBA" id="ARBA00004496"/>
    </source>
</evidence>
<comment type="subcellular location">
    <subcellularLocation>
        <location evidence="1 14">Cytoplasm</location>
    </subcellularLocation>
</comment>
<feature type="binding site" evidence="14">
    <location>
        <position position="173"/>
    </location>
    <ligand>
        <name>Zn(2+)</name>
        <dbReference type="ChEBI" id="CHEBI:29105"/>
        <label>2</label>
    </ligand>
</feature>
<keyword evidence="20" id="KW-1185">Reference proteome</keyword>
<feature type="binding site" evidence="14">
    <location>
        <position position="195"/>
    </location>
    <ligand>
        <name>Zn(2+)</name>
        <dbReference type="ChEBI" id="CHEBI:29105"/>
        <label>2</label>
    </ligand>
</feature>
<dbReference type="InterPro" id="IPR018253">
    <property type="entry name" value="DnaJ_domain_CS"/>
</dbReference>
<feature type="domain" description="CR-type" evidence="18">
    <location>
        <begin position="140"/>
        <end position="218"/>
    </location>
</feature>
<keyword evidence="3 14" id="KW-0963">Cytoplasm</keyword>
<dbReference type="PROSITE" id="PS51188">
    <property type="entry name" value="ZF_CR"/>
    <property type="match status" value="1"/>
</dbReference>
<comment type="subunit">
    <text evidence="2 14">Homodimer.</text>
</comment>
<dbReference type="EMBL" id="CP123872">
    <property type="protein sequence ID" value="WND03654.1"/>
    <property type="molecule type" value="Genomic_DNA"/>
</dbReference>
<dbReference type="PRINTS" id="PR00625">
    <property type="entry name" value="JDOMAIN"/>
</dbReference>
<dbReference type="Gene3D" id="2.60.260.20">
    <property type="entry name" value="Urease metallochaperone UreE, N-terminal domain"/>
    <property type="match status" value="2"/>
</dbReference>
<feature type="binding site" evidence="14">
    <location>
        <position position="206"/>
    </location>
    <ligand>
        <name>Zn(2+)</name>
        <dbReference type="ChEBI" id="CHEBI:29105"/>
        <label>1</label>
    </ligand>
</feature>
<evidence type="ECO:0000256" key="6">
    <source>
        <dbReference type="ARBA" id="ARBA00022737"/>
    </source>
</evidence>
<comment type="similarity">
    <text evidence="12 14">Belongs to the DnaJ family.</text>
</comment>
<feature type="binding site" evidence="14">
    <location>
        <position position="156"/>
    </location>
    <ligand>
        <name>Zn(2+)</name>
        <dbReference type="ChEBI" id="CHEBI:29105"/>
        <label>1</label>
    </ligand>
</feature>
<comment type="function">
    <text evidence="11 14">Participates actively in the response to hyperosmotic and heat shock by preventing the aggregation of stress-denatured proteins and by disaggregating proteins, also in an autonomous, DnaK-independent fashion. Unfolded proteins bind initially to DnaJ; upon interaction with the DnaJ-bound protein, DnaK hydrolyzes its bound ATP, resulting in the formation of a stable complex. GrpE releases ADP from DnaK; ATP binding to DnaK triggers the release of the substrate protein, thus completing the reaction cycle. Several rounds of ATP-dependent interactions between DnaJ, DnaK and GrpE are required for fully efficient folding. Also involved, together with DnaK and GrpE, in the DNA replication of plasmids through activation of initiation proteins.</text>
</comment>
<dbReference type="PANTHER" id="PTHR43096:SF48">
    <property type="entry name" value="CHAPERONE PROTEIN DNAJ"/>
    <property type="match status" value="1"/>
</dbReference>
<feature type="binding site" evidence="14">
    <location>
        <position position="209"/>
    </location>
    <ligand>
        <name>Zn(2+)</name>
        <dbReference type="ChEBI" id="CHEBI:29105"/>
        <label>1</label>
    </ligand>
</feature>
<dbReference type="InterPro" id="IPR036410">
    <property type="entry name" value="HSP_DnaJ_Cys-rich_dom_sf"/>
</dbReference>
<dbReference type="Proteomes" id="UP001268683">
    <property type="component" value="Chromosome"/>
</dbReference>
<dbReference type="InterPro" id="IPR012724">
    <property type="entry name" value="DnaJ"/>
</dbReference>
<keyword evidence="7 14" id="KW-0863">Zinc-finger</keyword>
<feature type="repeat" description="CXXCXGXG motif" evidence="14">
    <location>
        <begin position="206"/>
        <end position="213"/>
    </location>
</feature>
<keyword evidence="8 14" id="KW-0862">Zinc</keyword>
<dbReference type="GO" id="GO:0009408">
    <property type="term" value="P:response to heat"/>
    <property type="evidence" value="ECO:0007669"/>
    <property type="project" value="InterPro"/>
</dbReference>
<evidence type="ECO:0000256" key="10">
    <source>
        <dbReference type="ARBA" id="ARBA00023186"/>
    </source>
</evidence>
<keyword evidence="4 14" id="KW-0235">DNA replication</keyword>
<dbReference type="InterPro" id="IPR036869">
    <property type="entry name" value="J_dom_sf"/>
</dbReference>
<evidence type="ECO:0000256" key="9">
    <source>
        <dbReference type="ARBA" id="ARBA00023016"/>
    </source>
</evidence>
<evidence type="ECO:0000256" key="11">
    <source>
        <dbReference type="ARBA" id="ARBA00053423"/>
    </source>
</evidence>
<dbReference type="InterPro" id="IPR001623">
    <property type="entry name" value="DnaJ_domain"/>
</dbReference>
<dbReference type="NCBIfam" id="TIGR02349">
    <property type="entry name" value="DnaJ_bact"/>
    <property type="match status" value="1"/>
</dbReference>
<dbReference type="GO" id="GO:0005737">
    <property type="term" value="C:cytoplasm"/>
    <property type="evidence" value="ECO:0007669"/>
    <property type="project" value="UniProtKB-SubCell"/>
</dbReference>
<evidence type="ECO:0000313" key="19">
    <source>
        <dbReference type="EMBL" id="WND03654.1"/>
    </source>
</evidence>
<evidence type="ECO:0000256" key="16">
    <source>
        <dbReference type="SAM" id="MobiDB-lite"/>
    </source>
</evidence>
<dbReference type="SUPFAM" id="SSF49493">
    <property type="entry name" value="HSP40/DnaJ peptide-binding domain"/>
    <property type="match status" value="2"/>
</dbReference>
<proteinExistence type="inferred from homology"/>
<dbReference type="SMART" id="SM00271">
    <property type="entry name" value="DnaJ"/>
    <property type="match status" value="1"/>
</dbReference>
<feature type="binding site" evidence="14">
    <location>
        <position position="170"/>
    </location>
    <ligand>
        <name>Zn(2+)</name>
        <dbReference type="ChEBI" id="CHEBI:29105"/>
        <label>2</label>
    </ligand>
</feature>
<keyword evidence="10 14" id="KW-0143">Chaperone</keyword>
<accession>A0AA52HA65</accession>
<organism evidence="19 20">
    <name type="scientific">Temperatibacter marinus</name>
    <dbReference type="NCBI Taxonomy" id="1456591"/>
    <lineage>
        <taxon>Bacteria</taxon>
        <taxon>Pseudomonadati</taxon>
        <taxon>Pseudomonadota</taxon>
        <taxon>Alphaproteobacteria</taxon>
        <taxon>Kordiimonadales</taxon>
        <taxon>Temperatibacteraceae</taxon>
        <taxon>Temperatibacter</taxon>
    </lineage>
</organism>
<dbReference type="NCBIfam" id="NF008035">
    <property type="entry name" value="PRK10767.1"/>
    <property type="match status" value="1"/>
</dbReference>
<evidence type="ECO:0000256" key="2">
    <source>
        <dbReference type="ARBA" id="ARBA00011738"/>
    </source>
</evidence>
<keyword evidence="19" id="KW-0560">Oxidoreductase</keyword>
<dbReference type="InterPro" id="IPR001305">
    <property type="entry name" value="HSP_DnaJ_Cys-rich_dom"/>
</dbReference>
<evidence type="ECO:0000259" key="18">
    <source>
        <dbReference type="PROSITE" id="PS51188"/>
    </source>
</evidence>
<keyword evidence="5 14" id="KW-0479">Metal-binding</keyword>
<comment type="domain">
    <text evidence="14">The J domain is necessary and sufficient to stimulate DnaK ATPase activity. Zinc center 1 plays an important role in the autonomous, DnaK-independent chaperone activity of DnaJ. Zinc center 2 is essential for interaction with DnaK and for DnaJ activity.</text>
</comment>
<dbReference type="CDD" id="cd10747">
    <property type="entry name" value="DnaJ_C"/>
    <property type="match status" value="1"/>
</dbReference>
<dbReference type="Gene3D" id="2.10.230.10">
    <property type="entry name" value="Heat shock protein DnaJ, cysteine-rich domain"/>
    <property type="match status" value="1"/>
</dbReference>
<dbReference type="Gene3D" id="1.10.287.110">
    <property type="entry name" value="DnaJ domain"/>
    <property type="match status" value="1"/>
</dbReference>
<dbReference type="GO" id="GO:0005524">
    <property type="term" value="F:ATP binding"/>
    <property type="evidence" value="ECO:0007669"/>
    <property type="project" value="InterPro"/>
</dbReference>
<evidence type="ECO:0000256" key="3">
    <source>
        <dbReference type="ARBA" id="ARBA00022490"/>
    </source>
</evidence>
<dbReference type="FunFam" id="2.10.230.10:FF:000002">
    <property type="entry name" value="Molecular chaperone DnaJ"/>
    <property type="match status" value="1"/>
</dbReference>
<dbReference type="Pfam" id="PF00226">
    <property type="entry name" value="DnaJ"/>
    <property type="match status" value="1"/>
</dbReference>
<name>A0AA52HA65_9PROT</name>
<dbReference type="Pfam" id="PF00684">
    <property type="entry name" value="DnaJ_CXXCXGXG"/>
    <property type="match status" value="1"/>
</dbReference>
<feature type="domain" description="J" evidence="17">
    <location>
        <begin position="5"/>
        <end position="70"/>
    </location>
</feature>
<dbReference type="GO" id="GO:0006260">
    <property type="term" value="P:DNA replication"/>
    <property type="evidence" value="ECO:0007669"/>
    <property type="project" value="UniProtKB-KW"/>
</dbReference>
<feature type="repeat" description="CXXCXGXG motif" evidence="14">
    <location>
        <begin position="153"/>
        <end position="160"/>
    </location>
</feature>
<dbReference type="PROSITE" id="PS50076">
    <property type="entry name" value="DNAJ_2"/>
    <property type="match status" value="1"/>
</dbReference>
<dbReference type="HAMAP" id="MF_01152">
    <property type="entry name" value="DnaJ"/>
    <property type="match status" value="1"/>
</dbReference>
<evidence type="ECO:0000256" key="7">
    <source>
        <dbReference type="ARBA" id="ARBA00022771"/>
    </source>
</evidence>
<dbReference type="PROSITE" id="PS00636">
    <property type="entry name" value="DNAJ_1"/>
    <property type="match status" value="1"/>
</dbReference>
<evidence type="ECO:0000256" key="15">
    <source>
        <dbReference type="PROSITE-ProRule" id="PRU00546"/>
    </source>
</evidence>
<comment type="cofactor">
    <cofactor evidence="14">
        <name>Zn(2+)</name>
        <dbReference type="ChEBI" id="CHEBI:29105"/>
    </cofactor>
    <text evidence="14">Binds 2 Zn(2+) ions per monomer.</text>
</comment>
<dbReference type="FunFam" id="1.10.287.110:FF:000034">
    <property type="entry name" value="Chaperone protein DnaJ"/>
    <property type="match status" value="1"/>
</dbReference>
<evidence type="ECO:0000256" key="13">
    <source>
        <dbReference type="ARBA" id="ARBA00067609"/>
    </source>
</evidence>
<dbReference type="FunFam" id="2.60.260.20:FF:000004">
    <property type="entry name" value="Molecular chaperone DnaJ"/>
    <property type="match status" value="1"/>
</dbReference>
<sequence>MSKKDFYELLEVDRSADDKTLKSAYRKKAMKYHPDRNPGDEEAEAKFKEINEAYDVLKDAEKRAAYDQYGHAAFEGGMGGGRGGFGGQEGFDFGDIFEEFFGGGMGGGGRRRRGPGGQSATRGSDLRYNMEISLEDAFSGKQEQITVPTSESCGECSGSGAEKGSQPEVCGTCGGHGKVRASQGFFMVERTCHSCGGQGMIIKNPCRPCSGAGRISKEKTLEVNIPKGVEDGTRLRIGGSGEAGLRGGPTGDLYIFLSVQPHQIFKRDAEMLFCEVPIPMTTAALGGKIEVPTIGGGRVSVKVPEGTQSGRQFRLRGKGMPALNSGGFVGDMILEAAVETPTNLSSAQREILEEFAREGGDEVSPQTKGFFDKVKDLFVD</sequence>
<dbReference type="CDD" id="cd06257">
    <property type="entry name" value="DnaJ"/>
    <property type="match status" value="1"/>
</dbReference>
<dbReference type="GO" id="GO:0042026">
    <property type="term" value="P:protein refolding"/>
    <property type="evidence" value="ECO:0007669"/>
    <property type="project" value="TreeGrafter"/>
</dbReference>
<dbReference type="InterPro" id="IPR002939">
    <property type="entry name" value="DnaJ_C"/>
</dbReference>
<reference evidence="19" key="1">
    <citation type="submission" date="2023-04" db="EMBL/GenBank/DDBJ databases">
        <title>Complete genome sequence of Temperatibacter marinus.</title>
        <authorList>
            <person name="Rong J.-C."/>
            <person name="Yi M.-L."/>
            <person name="Zhao Q."/>
        </authorList>
    </citation>
    <scope>NUCLEOTIDE SEQUENCE</scope>
    <source>
        <strain evidence="19">NBRC 110045</strain>
    </source>
</reference>
<dbReference type="PANTHER" id="PTHR43096">
    <property type="entry name" value="DNAJ HOMOLOG 1, MITOCHONDRIAL-RELATED"/>
    <property type="match status" value="1"/>
</dbReference>
<dbReference type="KEGG" id="tmk:QGN29_04605"/>
<dbReference type="GO" id="GO:0051082">
    <property type="term" value="F:unfolded protein binding"/>
    <property type="evidence" value="ECO:0007669"/>
    <property type="project" value="UniProtKB-UniRule"/>
</dbReference>
<evidence type="ECO:0000256" key="4">
    <source>
        <dbReference type="ARBA" id="ARBA00022705"/>
    </source>
</evidence>
<evidence type="ECO:0000256" key="14">
    <source>
        <dbReference type="HAMAP-Rule" id="MF_01152"/>
    </source>
</evidence>
<evidence type="ECO:0000256" key="8">
    <source>
        <dbReference type="ARBA" id="ARBA00022833"/>
    </source>
</evidence>
<dbReference type="Pfam" id="PF01556">
    <property type="entry name" value="DnaJ_C"/>
    <property type="match status" value="1"/>
</dbReference>
<dbReference type="SUPFAM" id="SSF46565">
    <property type="entry name" value="Chaperone J-domain"/>
    <property type="match status" value="1"/>
</dbReference>
<gene>
    <name evidence="14 19" type="primary">dnaJ</name>
    <name evidence="19" type="ORF">QGN29_04605</name>
</gene>
<evidence type="ECO:0000256" key="5">
    <source>
        <dbReference type="ARBA" id="ARBA00022723"/>
    </source>
</evidence>
<feature type="binding site" evidence="14">
    <location>
        <position position="192"/>
    </location>
    <ligand>
        <name>Zn(2+)</name>
        <dbReference type="ChEBI" id="CHEBI:29105"/>
        <label>2</label>
    </ligand>
</feature>
<dbReference type="GO" id="GO:0008270">
    <property type="term" value="F:zinc ion binding"/>
    <property type="evidence" value="ECO:0007669"/>
    <property type="project" value="UniProtKB-UniRule"/>
</dbReference>
<dbReference type="InterPro" id="IPR008971">
    <property type="entry name" value="HSP40/DnaJ_pept-bd"/>
</dbReference>
<dbReference type="AlphaFoldDB" id="A0AA52HA65"/>
<evidence type="ECO:0000259" key="17">
    <source>
        <dbReference type="PROSITE" id="PS50076"/>
    </source>
</evidence>
<keyword evidence="9 14" id="KW-0346">Stress response</keyword>
<dbReference type="GO" id="GO:0031072">
    <property type="term" value="F:heat shock protein binding"/>
    <property type="evidence" value="ECO:0007669"/>
    <property type="project" value="InterPro"/>
</dbReference>
<feature type="repeat" description="CXXCXGXG motif" evidence="14">
    <location>
        <begin position="170"/>
        <end position="177"/>
    </location>
</feature>
<protein>
    <recommendedName>
        <fullName evidence="13 14">Chaperone protein DnaJ</fullName>
    </recommendedName>
</protein>
<dbReference type="CDD" id="cd10719">
    <property type="entry name" value="DnaJ_zf"/>
    <property type="match status" value="1"/>
</dbReference>
<keyword evidence="6 14" id="KW-0677">Repeat</keyword>
<dbReference type="RefSeq" id="WP_310799507.1">
    <property type="nucleotide sequence ID" value="NZ_CP123872.1"/>
</dbReference>
<feature type="binding site" evidence="14">
    <location>
        <position position="153"/>
    </location>
    <ligand>
        <name>Zn(2+)</name>
        <dbReference type="ChEBI" id="CHEBI:29105"/>
        <label>1</label>
    </ligand>
</feature>
<dbReference type="GO" id="GO:0016491">
    <property type="term" value="F:oxidoreductase activity"/>
    <property type="evidence" value="ECO:0007669"/>
    <property type="project" value="UniProtKB-KW"/>
</dbReference>
<evidence type="ECO:0000313" key="20">
    <source>
        <dbReference type="Proteomes" id="UP001268683"/>
    </source>
</evidence>
<dbReference type="SUPFAM" id="SSF57938">
    <property type="entry name" value="DnaJ/Hsp40 cysteine-rich domain"/>
    <property type="match status" value="1"/>
</dbReference>
<feature type="region of interest" description="Disordered" evidence="16">
    <location>
        <begin position="104"/>
        <end position="125"/>
    </location>
</feature>
<evidence type="ECO:0000256" key="12">
    <source>
        <dbReference type="ARBA" id="ARBA00061004"/>
    </source>
</evidence>
<feature type="zinc finger region" description="CR-type" evidence="15">
    <location>
        <begin position="140"/>
        <end position="218"/>
    </location>
</feature>
<feature type="repeat" description="CXXCXGXG motif" evidence="14">
    <location>
        <begin position="192"/>
        <end position="199"/>
    </location>
</feature>